<evidence type="ECO:0000313" key="3">
    <source>
        <dbReference type="Proteomes" id="UP000642488"/>
    </source>
</evidence>
<gene>
    <name evidence="2" type="ORF">ILP92_05990</name>
</gene>
<evidence type="ECO:0000256" key="1">
    <source>
        <dbReference type="SAM" id="SignalP"/>
    </source>
</evidence>
<reference evidence="2" key="1">
    <citation type="submission" date="2020-12" db="EMBL/GenBank/DDBJ databases">
        <title>Bacterial taxonomy.</title>
        <authorList>
            <person name="Pan X."/>
        </authorList>
    </citation>
    <scope>NUCLEOTIDE SEQUENCE</scope>
    <source>
        <strain evidence="2">KCTC 52957</strain>
    </source>
</reference>
<evidence type="ECO:0000313" key="2">
    <source>
        <dbReference type="EMBL" id="MBJ3762291.1"/>
    </source>
</evidence>
<sequence length="105" mass="11733">MRHALILVLCLAMTPLAAQQTGTPEDIEEGVDLLSEGARRLLRGLMGEVEPQMQEMAEALKEWNFNGIGIDDLGQYHPPEKLPNGDIIIRRKTPLDVPMDDEIEI</sequence>
<dbReference type="Proteomes" id="UP000642488">
    <property type="component" value="Unassembled WGS sequence"/>
</dbReference>
<dbReference type="RefSeq" id="WP_198915459.1">
    <property type="nucleotide sequence ID" value="NZ_JAEKPD010000005.1"/>
</dbReference>
<feature type="signal peptide" evidence="1">
    <location>
        <begin position="1"/>
        <end position="18"/>
    </location>
</feature>
<comment type="caution">
    <text evidence="2">The sequence shown here is derived from an EMBL/GenBank/DDBJ whole genome shotgun (WGS) entry which is preliminary data.</text>
</comment>
<keyword evidence="3" id="KW-1185">Reference proteome</keyword>
<dbReference type="EMBL" id="JAEKPD010000005">
    <property type="protein sequence ID" value="MBJ3762291.1"/>
    <property type="molecule type" value="Genomic_DNA"/>
</dbReference>
<accession>A0A934IAY0</accession>
<name>A0A934IAY0_9RHOB</name>
<protein>
    <submittedName>
        <fullName evidence="2">AAA+ family ATPase</fullName>
    </submittedName>
</protein>
<keyword evidence="1" id="KW-0732">Signal</keyword>
<organism evidence="2 3">
    <name type="scientific">Palleronia pontilimi</name>
    <dbReference type="NCBI Taxonomy" id="1964209"/>
    <lineage>
        <taxon>Bacteria</taxon>
        <taxon>Pseudomonadati</taxon>
        <taxon>Pseudomonadota</taxon>
        <taxon>Alphaproteobacteria</taxon>
        <taxon>Rhodobacterales</taxon>
        <taxon>Roseobacteraceae</taxon>
        <taxon>Palleronia</taxon>
    </lineage>
</organism>
<proteinExistence type="predicted"/>
<dbReference type="AlphaFoldDB" id="A0A934IAY0"/>
<feature type="chain" id="PRO_5037342500" evidence="1">
    <location>
        <begin position="19"/>
        <end position="105"/>
    </location>
</feature>